<keyword evidence="2" id="KW-1185">Reference proteome</keyword>
<gene>
    <name evidence="1" type="ORF">NDU88_004421</name>
</gene>
<name>A0AAV7M9W0_PLEWA</name>
<protein>
    <submittedName>
        <fullName evidence="1">Uncharacterized protein</fullName>
    </submittedName>
</protein>
<proteinExistence type="predicted"/>
<accession>A0AAV7M9W0</accession>
<sequence>MSCNGQPSTTPTVMDIAEHSTIMDRINGQSQDFYDPEDLRLYLDDLMPKSMDTTLQALPADVPQNTLDATLQLTSSDV</sequence>
<dbReference type="EMBL" id="JANPWB010000014">
    <property type="protein sequence ID" value="KAJ1099319.1"/>
    <property type="molecule type" value="Genomic_DNA"/>
</dbReference>
<evidence type="ECO:0000313" key="1">
    <source>
        <dbReference type="EMBL" id="KAJ1099319.1"/>
    </source>
</evidence>
<reference evidence="1" key="1">
    <citation type="journal article" date="2022" name="bioRxiv">
        <title>Sequencing and chromosome-scale assembly of the giantPleurodeles waltlgenome.</title>
        <authorList>
            <person name="Brown T."/>
            <person name="Elewa A."/>
            <person name="Iarovenko S."/>
            <person name="Subramanian E."/>
            <person name="Araus A.J."/>
            <person name="Petzold A."/>
            <person name="Susuki M."/>
            <person name="Suzuki K.-i.T."/>
            <person name="Hayashi T."/>
            <person name="Toyoda A."/>
            <person name="Oliveira C."/>
            <person name="Osipova E."/>
            <person name="Leigh N.D."/>
            <person name="Simon A."/>
            <person name="Yun M.H."/>
        </authorList>
    </citation>
    <scope>NUCLEOTIDE SEQUENCE</scope>
    <source>
        <strain evidence="1">20211129_DDA</strain>
        <tissue evidence="1">Liver</tissue>
    </source>
</reference>
<dbReference type="AlphaFoldDB" id="A0AAV7M9W0"/>
<dbReference type="Proteomes" id="UP001066276">
    <property type="component" value="Chromosome 10"/>
</dbReference>
<comment type="caution">
    <text evidence="1">The sequence shown here is derived from an EMBL/GenBank/DDBJ whole genome shotgun (WGS) entry which is preliminary data.</text>
</comment>
<evidence type="ECO:0000313" key="2">
    <source>
        <dbReference type="Proteomes" id="UP001066276"/>
    </source>
</evidence>
<organism evidence="1 2">
    <name type="scientific">Pleurodeles waltl</name>
    <name type="common">Iberian ribbed newt</name>
    <dbReference type="NCBI Taxonomy" id="8319"/>
    <lineage>
        <taxon>Eukaryota</taxon>
        <taxon>Metazoa</taxon>
        <taxon>Chordata</taxon>
        <taxon>Craniata</taxon>
        <taxon>Vertebrata</taxon>
        <taxon>Euteleostomi</taxon>
        <taxon>Amphibia</taxon>
        <taxon>Batrachia</taxon>
        <taxon>Caudata</taxon>
        <taxon>Salamandroidea</taxon>
        <taxon>Salamandridae</taxon>
        <taxon>Pleurodelinae</taxon>
        <taxon>Pleurodeles</taxon>
    </lineage>
</organism>